<dbReference type="RefSeq" id="WP_189055587.1">
    <property type="nucleotide sequence ID" value="NZ_BMMK01000005.1"/>
</dbReference>
<reference evidence="3" key="2">
    <citation type="submission" date="2020-09" db="EMBL/GenBank/DDBJ databases">
        <authorList>
            <person name="Sun Q."/>
            <person name="Zhou Y."/>
        </authorList>
    </citation>
    <scope>NUCLEOTIDE SEQUENCE</scope>
    <source>
        <strain evidence="3">CGMCC 4.5737</strain>
    </source>
</reference>
<evidence type="ECO:0000259" key="2">
    <source>
        <dbReference type="Pfam" id="PF08669"/>
    </source>
</evidence>
<evidence type="ECO:0000313" key="3">
    <source>
        <dbReference type="EMBL" id="GGM46317.1"/>
    </source>
</evidence>
<keyword evidence="4" id="KW-1185">Reference proteome</keyword>
<dbReference type="SUPFAM" id="SSF101790">
    <property type="entry name" value="Aminomethyltransferase beta-barrel domain"/>
    <property type="match status" value="1"/>
</dbReference>
<dbReference type="AlphaFoldDB" id="A0A8J3C719"/>
<dbReference type="Proteomes" id="UP000637578">
    <property type="component" value="Unassembled WGS sequence"/>
</dbReference>
<comment type="caution">
    <text evidence="3">The sequence shown here is derived from an EMBL/GenBank/DDBJ whole genome shotgun (WGS) entry which is preliminary data.</text>
</comment>
<dbReference type="InterPro" id="IPR006222">
    <property type="entry name" value="GCVT_N"/>
</dbReference>
<protein>
    <submittedName>
        <fullName evidence="3">Aminomethyltransferase</fullName>
    </submittedName>
</protein>
<dbReference type="EMBL" id="BMMK01000005">
    <property type="protein sequence ID" value="GGM46317.1"/>
    <property type="molecule type" value="Genomic_DNA"/>
</dbReference>
<dbReference type="PANTHER" id="PTHR43757">
    <property type="entry name" value="AMINOMETHYLTRANSFERASE"/>
    <property type="match status" value="1"/>
</dbReference>
<dbReference type="SUPFAM" id="SSF103025">
    <property type="entry name" value="Folate-binding domain"/>
    <property type="match status" value="1"/>
</dbReference>
<reference evidence="3" key="1">
    <citation type="journal article" date="2014" name="Int. J. Syst. Evol. Microbiol.">
        <title>Complete genome sequence of Corynebacterium casei LMG S-19264T (=DSM 44701T), isolated from a smear-ripened cheese.</title>
        <authorList>
            <consortium name="US DOE Joint Genome Institute (JGI-PGF)"/>
            <person name="Walter F."/>
            <person name="Albersmeier A."/>
            <person name="Kalinowski J."/>
            <person name="Ruckert C."/>
        </authorList>
    </citation>
    <scope>NUCLEOTIDE SEQUENCE</scope>
    <source>
        <strain evidence="3">CGMCC 4.5737</strain>
    </source>
</reference>
<name>A0A8J3C719_9PSEU</name>
<organism evidence="3 4">
    <name type="scientific">Longimycelium tulufanense</name>
    <dbReference type="NCBI Taxonomy" id="907463"/>
    <lineage>
        <taxon>Bacteria</taxon>
        <taxon>Bacillati</taxon>
        <taxon>Actinomycetota</taxon>
        <taxon>Actinomycetes</taxon>
        <taxon>Pseudonocardiales</taxon>
        <taxon>Pseudonocardiaceae</taxon>
        <taxon>Longimycelium</taxon>
    </lineage>
</organism>
<dbReference type="InterPro" id="IPR028896">
    <property type="entry name" value="GcvT/YgfZ/DmdA"/>
</dbReference>
<feature type="domain" description="Aminomethyltransferase C-terminal" evidence="2">
    <location>
        <begin position="255"/>
        <end position="325"/>
    </location>
</feature>
<accession>A0A8J3C719</accession>
<proteinExistence type="predicted"/>
<dbReference type="PIRSF" id="PIRSF006487">
    <property type="entry name" value="GcvT"/>
    <property type="match status" value="1"/>
</dbReference>
<sequence>MNRVETNPTDQYRALRRGCGLVDYSAVGFVRVSGAVATDFLGEICTRSTDFLLEGQISAALMLRENGLIVSEVLIYRSATDYLVEIWPDQARVAVDHLLTAAEGVTDLDVTDASDQYAAYGVEGPAAGRIAAKFLPFPVASMAYGSFVVTEDGLAARIGVTGEYGYKFVVPAAKAADMHDQLVVLGAPDCGRAVLDVCRMEARYVNLERESGGAEVTPFEVGLQWLIDFEHDFVGREALLVRWNNGLEREPVCWVADEGLVAPPARGSGVVVDDTEVGMVTHAVHSPSLARVIGTALVDSSVAASGLDLGLAAPKLAIRTISAPFLVPRSFRMPLA</sequence>
<evidence type="ECO:0000313" key="4">
    <source>
        <dbReference type="Proteomes" id="UP000637578"/>
    </source>
</evidence>
<dbReference type="Gene3D" id="3.30.1360.120">
    <property type="entry name" value="Probable tRNA modification gtpase trme, domain 1"/>
    <property type="match status" value="1"/>
</dbReference>
<dbReference type="Pfam" id="PF01571">
    <property type="entry name" value="GCV_T"/>
    <property type="match status" value="1"/>
</dbReference>
<dbReference type="Pfam" id="PF08669">
    <property type="entry name" value="GCV_T_C"/>
    <property type="match status" value="1"/>
</dbReference>
<dbReference type="PANTHER" id="PTHR43757:SF2">
    <property type="entry name" value="AMINOMETHYLTRANSFERASE, MITOCHONDRIAL"/>
    <property type="match status" value="1"/>
</dbReference>
<dbReference type="InterPro" id="IPR013977">
    <property type="entry name" value="GcvT_C"/>
</dbReference>
<gene>
    <name evidence="3" type="primary">gcvT</name>
    <name evidence="3" type="ORF">GCM10012275_16700</name>
</gene>
<feature type="domain" description="GCVT N-terminal" evidence="1">
    <location>
        <begin position="10"/>
        <end position="230"/>
    </location>
</feature>
<dbReference type="InterPro" id="IPR027266">
    <property type="entry name" value="TrmE/GcvT-like"/>
</dbReference>
<dbReference type="InterPro" id="IPR029043">
    <property type="entry name" value="GcvT/YgfZ_C"/>
</dbReference>
<evidence type="ECO:0000259" key="1">
    <source>
        <dbReference type="Pfam" id="PF01571"/>
    </source>
</evidence>